<evidence type="ECO:0000259" key="2">
    <source>
        <dbReference type="PROSITE" id="PS50158"/>
    </source>
</evidence>
<reference evidence="3 4" key="1">
    <citation type="submission" date="2015-01" db="EMBL/GenBank/DDBJ databases">
        <title>Evolution of Trichinella species and genotypes.</title>
        <authorList>
            <person name="Korhonen P.K."/>
            <person name="Edoardo P."/>
            <person name="Giuseppe L.R."/>
            <person name="Gasser R.B."/>
        </authorList>
    </citation>
    <scope>NUCLEOTIDE SEQUENCE [LARGE SCALE GENOMIC DNA]</scope>
    <source>
        <strain evidence="3">ISS1980</strain>
    </source>
</reference>
<keyword evidence="4" id="KW-1185">Reference proteome</keyword>
<dbReference type="PANTHER" id="PTHR47331">
    <property type="entry name" value="PHD-TYPE DOMAIN-CONTAINING PROTEIN"/>
    <property type="match status" value="1"/>
</dbReference>
<evidence type="ECO:0000313" key="3">
    <source>
        <dbReference type="EMBL" id="KRZ66508.1"/>
    </source>
</evidence>
<protein>
    <recommendedName>
        <fullName evidence="2">CCHC-type domain-containing protein</fullName>
    </recommendedName>
</protein>
<keyword evidence="1" id="KW-0479">Metal-binding</keyword>
<dbReference type="Gene3D" id="4.10.60.10">
    <property type="entry name" value="Zinc finger, CCHC-type"/>
    <property type="match status" value="1"/>
</dbReference>
<sequence length="248" mass="28181">MSEEHYRQVEECQEEFETTLDDDEANTARDEWDVKTLFEHMSQNVDALTALGKDPRTSELTVAECLIALARELLPFRTKIKWDELAAADESAHSDLSRFLQFLRDRAELMQDRRPYKPPTATCTSQIVTHRVWHEKTATDLQVSVADRCFVCRESHRPSDCFVIRMASRSQRRALARKADLCFLCLSSGHLAKECDQSGAELRECCFPSPLSSGWSPYPASQRLALPFPLSARMLFPAPLSSGRTPII</sequence>
<evidence type="ECO:0000313" key="4">
    <source>
        <dbReference type="Proteomes" id="UP000054843"/>
    </source>
</evidence>
<accession>A0A0V1M4L0</accession>
<dbReference type="EMBL" id="JYDO01000240">
    <property type="protein sequence ID" value="KRZ66508.1"/>
    <property type="molecule type" value="Genomic_DNA"/>
</dbReference>
<dbReference type="PROSITE" id="PS50158">
    <property type="entry name" value="ZF_CCHC"/>
    <property type="match status" value="1"/>
</dbReference>
<dbReference type="Proteomes" id="UP000054843">
    <property type="component" value="Unassembled WGS sequence"/>
</dbReference>
<dbReference type="GO" id="GO:0019899">
    <property type="term" value="F:enzyme binding"/>
    <property type="evidence" value="ECO:0007669"/>
    <property type="project" value="UniProtKB-ARBA"/>
</dbReference>
<proteinExistence type="predicted"/>
<evidence type="ECO:0000256" key="1">
    <source>
        <dbReference type="PROSITE-ProRule" id="PRU00047"/>
    </source>
</evidence>
<keyword evidence="1" id="KW-0862">Zinc</keyword>
<dbReference type="SUPFAM" id="SSF57756">
    <property type="entry name" value="Retrovirus zinc finger-like domains"/>
    <property type="match status" value="1"/>
</dbReference>
<feature type="domain" description="CCHC-type" evidence="2">
    <location>
        <begin position="182"/>
        <end position="197"/>
    </location>
</feature>
<dbReference type="InterPro" id="IPR001878">
    <property type="entry name" value="Znf_CCHC"/>
</dbReference>
<dbReference type="GO" id="GO:0008270">
    <property type="term" value="F:zinc ion binding"/>
    <property type="evidence" value="ECO:0007669"/>
    <property type="project" value="UniProtKB-KW"/>
</dbReference>
<dbReference type="AlphaFoldDB" id="A0A0V1M4L0"/>
<comment type="caution">
    <text evidence="3">The sequence shown here is derived from an EMBL/GenBank/DDBJ whole genome shotgun (WGS) entry which is preliminary data.</text>
</comment>
<gene>
    <name evidence="3" type="ORF">T10_12924</name>
</gene>
<name>A0A0V1M4L0_9BILA</name>
<organism evidence="3 4">
    <name type="scientific">Trichinella papuae</name>
    <dbReference type="NCBI Taxonomy" id="268474"/>
    <lineage>
        <taxon>Eukaryota</taxon>
        <taxon>Metazoa</taxon>
        <taxon>Ecdysozoa</taxon>
        <taxon>Nematoda</taxon>
        <taxon>Enoplea</taxon>
        <taxon>Dorylaimia</taxon>
        <taxon>Trichinellida</taxon>
        <taxon>Trichinellidae</taxon>
        <taxon>Trichinella</taxon>
    </lineage>
</organism>
<dbReference type="InterPro" id="IPR036875">
    <property type="entry name" value="Znf_CCHC_sf"/>
</dbReference>
<keyword evidence="1" id="KW-0863">Zinc-finger</keyword>
<dbReference type="GO" id="GO:0003676">
    <property type="term" value="F:nucleic acid binding"/>
    <property type="evidence" value="ECO:0007669"/>
    <property type="project" value="InterPro"/>
</dbReference>